<evidence type="ECO:0000256" key="2">
    <source>
        <dbReference type="SAM" id="Phobius"/>
    </source>
</evidence>
<keyword evidence="5" id="KW-1185">Reference proteome</keyword>
<dbReference type="OrthoDB" id="3219854at2759"/>
<dbReference type="STRING" id="914234.M2RMV1"/>
<feature type="transmembrane region" description="Helical" evidence="2">
    <location>
        <begin position="134"/>
        <end position="157"/>
    </location>
</feature>
<dbReference type="Proteomes" id="UP000016930">
    <property type="component" value="Unassembled WGS sequence"/>
</dbReference>
<dbReference type="AlphaFoldDB" id="M2RMV1"/>
<feature type="domain" description="DUF6535" evidence="3">
    <location>
        <begin position="36"/>
        <end position="158"/>
    </location>
</feature>
<protein>
    <recommendedName>
        <fullName evidence="3">DUF6535 domain-containing protein</fullName>
    </recommendedName>
</protein>
<dbReference type="InterPro" id="IPR045338">
    <property type="entry name" value="DUF6535"/>
</dbReference>
<keyword evidence="2" id="KW-0812">Transmembrane</keyword>
<organism evidence="4 5">
    <name type="scientific">Ceriporiopsis subvermispora (strain B)</name>
    <name type="common">White-rot fungus</name>
    <name type="synonym">Gelatoporia subvermispora</name>
    <dbReference type="NCBI Taxonomy" id="914234"/>
    <lineage>
        <taxon>Eukaryota</taxon>
        <taxon>Fungi</taxon>
        <taxon>Dikarya</taxon>
        <taxon>Basidiomycota</taxon>
        <taxon>Agaricomycotina</taxon>
        <taxon>Agaricomycetes</taxon>
        <taxon>Polyporales</taxon>
        <taxon>Gelatoporiaceae</taxon>
        <taxon>Gelatoporia</taxon>
    </lineage>
</organism>
<name>M2RMV1_CERS8</name>
<evidence type="ECO:0000313" key="5">
    <source>
        <dbReference type="Proteomes" id="UP000016930"/>
    </source>
</evidence>
<evidence type="ECO:0000313" key="4">
    <source>
        <dbReference type="EMBL" id="EMD40191.1"/>
    </source>
</evidence>
<evidence type="ECO:0000256" key="1">
    <source>
        <dbReference type="SAM" id="MobiDB-lite"/>
    </source>
</evidence>
<dbReference type="Pfam" id="PF20153">
    <property type="entry name" value="DUF6535"/>
    <property type="match status" value="1"/>
</dbReference>
<accession>M2RMV1</accession>
<feature type="region of interest" description="Disordered" evidence="1">
    <location>
        <begin position="1"/>
        <end position="34"/>
    </location>
</feature>
<evidence type="ECO:0000259" key="3">
    <source>
        <dbReference type="Pfam" id="PF20153"/>
    </source>
</evidence>
<keyword evidence="2" id="KW-1133">Transmembrane helix</keyword>
<dbReference type="EMBL" id="KB445793">
    <property type="protein sequence ID" value="EMD40191.1"/>
    <property type="molecule type" value="Genomic_DNA"/>
</dbReference>
<dbReference type="HOGENOM" id="CLU_018688_2_1_1"/>
<proteinExistence type="predicted"/>
<keyword evidence="2" id="KW-0472">Membrane</keyword>
<gene>
    <name evidence="4" type="ORF">CERSUDRAFT_151217</name>
</gene>
<reference evidence="4 5" key="1">
    <citation type="journal article" date="2012" name="Proc. Natl. Acad. Sci. U.S.A.">
        <title>Comparative genomics of Ceriporiopsis subvermispora and Phanerochaete chrysosporium provide insight into selective ligninolysis.</title>
        <authorList>
            <person name="Fernandez-Fueyo E."/>
            <person name="Ruiz-Duenas F.J."/>
            <person name="Ferreira P."/>
            <person name="Floudas D."/>
            <person name="Hibbett D.S."/>
            <person name="Canessa P."/>
            <person name="Larrondo L.F."/>
            <person name="James T.Y."/>
            <person name="Seelenfreund D."/>
            <person name="Lobos S."/>
            <person name="Polanco R."/>
            <person name="Tello M."/>
            <person name="Honda Y."/>
            <person name="Watanabe T."/>
            <person name="Watanabe T."/>
            <person name="Ryu J.S."/>
            <person name="Kubicek C.P."/>
            <person name="Schmoll M."/>
            <person name="Gaskell J."/>
            <person name="Hammel K.E."/>
            <person name="St John F.J."/>
            <person name="Vanden Wymelenberg A."/>
            <person name="Sabat G."/>
            <person name="Splinter BonDurant S."/>
            <person name="Syed K."/>
            <person name="Yadav J.S."/>
            <person name="Doddapaneni H."/>
            <person name="Subramanian V."/>
            <person name="Lavin J.L."/>
            <person name="Oguiza J.A."/>
            <person name="Perez G."/>
            <person name="Pisabarro A.G."/>
            <person name="Ramirez L."/>
            <person name="Santoyo F."/>
            <person name="Master E."/>
            <person name="Coutinho P.M."/>
            <person name="Henrissat B."/>
            <person name="Lombard V."/>
            <person name="Magnuson J.K."/>
            <person name="Kuees U."/>
            <person name="Hori C."/>
            <person name="Igarashi K."/>
            <person name="Samejima M."/>
            <person name="Held B.W."/>
            <person name="Barry K.W."/>
            <person name="LaButti K.M."/>
            <person name="Lapidus A."/>
            <person name="Lindquist E.A."/>
            <person name="Lucas S.M."/>
            <person name="Riley R."/>
            <person name="Salamov A.A."/>
            <person name="Hoffmeister D."/>
            <person name="Schwenk D."/>
            <person name="Hadar Y."/>
            <person name="Yarden O."/>
            <person name="de Vries R.P."/>
            <person name="Wiebenga A."/>
            <person name="Stenlid J."/>
            <person name="Eastwood D."/>
            <person name="Grigoriev I.V."/>
            <person name="Berka R.M."/>
            <person name="Blanchette R.A."/>
            <person name="Kersten P."/>
            <person name="Martinez A.T."/>
            <person name="Vicuna R."/>
            <person name="Cullen D."/>
        </authorList>
    </citation>
    <scope>NUCLEOTIDE SEQUENCE [LARGE SCALE GENOMIC DNA]</scope>
    <source>
        <strain evidence="4 5">B</strain>
    </source>
</reference>
<sequence>MHRRHIRSNPTSRAGATTLGKDTSGEEESANQRQAWDQCVRRLRVHDEGVAHAWKEEIEIQHPSRAGLVSAILTAFNVEISSTLQPNPVPDLNTQILLQISAQLSNLSVNSESMPFIMPTQDELTSSSSIWVNALWFSNLILSLASASLGIVVRQWLN</sequence>